<dbReference type="Proteomes" id="UP000244069">
    <property type="component" value="Unassembled WGS sequence"/>
</dbReference>
<accession>A0A2T6AC68</accession>
<keyword evidence="2" id="KW-1185">Reference proteome</keyword>
<evidence type="ECO:0000313" key="2">
    <source>
        <dbReference type="Proteomes" id="UP000244069"/>
    </source>
</evidence>
<sequence>MMIKIAAPTSAAPSLPAAMPGFRSRIAAAWPSWRAGCREEREYAALPAMSDFLLDDRGRDAALPLEALASRRRDRGA</sequence>
<reference evidence="1 2" key="1">
    <citation type="submission" date="2018-04" db="EMBL/GenBank/DDBJ databases">
        <title>Genomic Encyclopedia of Archaeal and Bacterial Type Strains, Phase II (KMG-II): from individual species to whole genera.</title>
        <authorList>
            <person name="Goeker M."/>
        </authorList>
    </citation>
    <scope>NUCLEOTIDE SEQUENCE [LARGE SCALE GENOMIC DNA]</scope>
    <source>
        <strain evidence="1 2">DSM 29329</strain>
    </source>
</reference>
<name>A0A2T6AC68_9RHOB</name>
<organism evidence="1 2">
    <name type="scientific">Allosediminivita pacifica</name>
    <dbReference type="NCBI Taxonomy" id="1267769"/>
    <lineage>
        <taxon>Bacteria</taxon>
        <taxon>Pseudomonadati</taxon>
        <taxon>Pseudomonadota</taxon>
        <taxon>Alphaproteobacteria</taxon>
        <taxon>Rhodobacterales</taxon>
        <taxon>Paracoccaceae</taxon>
        <taxon>Allosediminivita</taxon>
    </lineage>
</organism>
<gene>
    <name evidence="1" type="ORF">C8N44_12962</name>
</gene>
<dbReference type="RefSeq" id="WP_107978317.1">
    <property type="nucleotide sequence ID" value="NZ_BMEZ01000027.1"/>
</dbReference>
<evidence type="ECO:0000313" key="1">
    <source>
        <dbReference type="EMBL" id="PTX41394.1"/>
    </source>
</evidence>
<dbReference type="EMBL" id="QBKN01000029">
    <property type="protein sequence ID" value="PTX41394.1"/>
    <property type="molecule type" value="Genomic_DNA"/>
</dbReference>
<dbReference type="AlphaFoldDB" id="A0A2T6AC68"/>
<comment type="caution">
    <text evidence="1">The sequence shown here is derived from an EMBL/GenBank/DDBJ whole genome shotgun (WGS) entry which is preliminary data.</text>
</comment>
<proteinExistence type="predicted"/>
<protein>
    <submittedName>
        <fullName evidence="1">Uncharacterized protein</fullName>
    </submittedName>
</protein>